<feature type="transmembrane region" description="Helical" evidence="6">
    <location>
        <begin position="38"/>
        <end position="57"/>
    </location>
</feature>
<dbReference type="InterPro" id="IPR018614">
    <property type="entry name" value="KRTCAP2"/>
</dbReference>
<keyword evidence="8" id="KW-1185">Reference proteome</keyword>
<organism evidence="8 9">
    <name type="scientific">Panagrellus redivivus</name>
    <name type="common">Microworm</name>
    <dbReference type="NCBI Taxonomy" id="6233"/>
    <lineage>
        <taxon>Eukaryota</taxon>
        <taxon>Metazoa</taxon>
        <taxon>Ecdysozoa</taxon>
        <taxon>Nematoda</taxon>
        <taxon>Chromadorea</taxon>
        <taxon>Rhabditida</taxon>
        <taxon>Tylenchina</taxon>
        <taxon>Panagrolaimomorpha</taxon>
        <taxon>Panagrolaimoidea</taxon>
        <taxon>Panagrolaimidae</taxon>
        <taxon>Panagrellus</taxon>
    </lineage>
</organism>
<evidence type="ECO:0000256" key="3">
    <source>
        <dbReference type="ARBA" id="ARBA00022692"/>
    </source>
</evidence>
<dbReference type="Proteomes" id="UP000492821">
    <property type="component" value="Unassembled WGS sequence"/>
</dbReference>
<evidence type="ECO:0000313" key="9">
    <source>
        <dbReference type="WBParaSite" id="Pan_g399.t1"/>
    </source>
</evidence>
<comment type="similarity">
    <text evidence="2">Belongs to the KRTCAP2 family.</text>
</comment>
<feature type="signal peptide" evidence="7">
    <location>
        <begin position="1"/>
        <end position="24"/>
    </location>
</feature>
<dbReference type="PANTHER" id="PTHR32001">
    <property type="entry name" value="KERATINOCYTE-ASSOCIATED PROTEIN 2"/>
    <property type="match status" value="1"/>
</dbReference>
<comment type="subcellular location">
    <subcellularLocation>
        <location evidence="1">Membrane</location>
        <topology evidence="1">Multi-pass membrane protein</topology>
    </subcellularLocation>
</comment>
<keyword evidence="5 6" id="KW-0472">Membrane</keyword>
<evidence type="ECO:0000256" key="4">
    <source>
        <dbReference type="ARBA" id="ARBA00022989"/>
    </source>
</evidence>
<evidence type="ECO:0000256" key="6">
    <source>
        <dbReference type="SAM" id="Phobius"/>
    </source>
</evidence>
<dbReference type="AlphaFoldDB" id="A0A7E4VW86"/>
<evidence type="ECO:0000256" key="7">
    <source>
        <dbReference type="SAM" id="SignalP"/>
    </source>
</evidence>
<evidence type="ECO:0000256" key="5">
    <source>
        <dbReference type="ARBA" id="ARBA00023136"/>
    </source>
</evidence>
<accession>A0A7E4VW86</accession>
<dbReference type="Pfam" id="PF09775">
    <property type="entry name" value="Keratin_assoc"/>
    <property type="match status" value="1"/>
</dbReference>
<dbReference type="PANTHER" id="PTHR32001:SF1">
    <property type="entry name" value="KERATINOCYTE-ASSOCIATED PROTEIN 2"/>
    <property type="match status" value="1"/>
</dbReference>
<reference evidence="8" key="1">
    <citation type="journal article" date="2013" name="Genetics">
        <title>The draft genome and transcriptome of Panagrellus redivivus are shaped by the harsh demands of a free-living lifestyle.</title>
        <authorList>
            <person name="Srinivasan J."/>
            <person name="Dillman A.R."/>
            <person name="Macchietto M.G."/>
            <person name="Heikkinen L."/>
            <person name="Lakso M."/>
            <person name="Fracchia K.M."/>
            <person name="Antoshechkin I."/>
            <person name="Mortazavi A."/>
            <person name="Wong G."/>
            <person name="Sternberg P.W."/>
        </authorList>
    </citation>
    <scope>NUCLEOTIDE SEQUENCE [LARGE SCALE GENOMIC DNA]</scope>
    <source>
        <strain evidence="8">MT8872</strain>
    </source>
</reference>
<keyword evidence="3 6" id="KW-0812">Transmembrane</keyword>
<feature type="chain" id="PRO_5029004379" evidence="7">
    <location>
        <begin position="25"/>
        <end position="128"/>
    </location>
</feature>
<sequence length="128" mass="13076">MSNHSFSAAVSALLAVLTIAAGQAFKTQLAASRQGTLTAGLLGALVFLFTITSISNFKMMGGGSGARSGLTEVLIAGFIGIVSAASIHRIAITICFLASSAILYLLTVISSQRYNIAAKPVVAGKTKK</sequence>
<evidence type="ECO:0000256" key="1">
    <source>
        <dbReference type="ARBA" id="ARBA00004141"/>
    </source>
</evidence>
<feature type="transmembrane region" description="Helical" evidence="6">
    <location>
        <begin position="69"/>
        <end position="85"/>
    </location>
</feature>
<dbReference type="WBParaSite" id="Pan_g399.t1">
    <property type="protein sequence ID" value="Pan_g399.t1"/>
    <property type="gene ID" value="Pan_g399"/>
</dbReference>
<evidence type="ECO:0000313" key="8">
    <source>
        <dbReference type="Proteomes" id="UP000492821"/>
    </source>
</evidence>
<keyword evidence="4 6" id="KW-1133">Transmembrane helix</keyword>
<proteinExistence type="inferred from homology"/>
<feature type="transmembrane region" description="Helical" evidence="6">
    <location>
        <begin position="91"/>
        <end position="109"/>
    </location>
</feature>
<keyword evidence="7" id="KW-0732">Signal</keyword>
<protein>
    <submittedName>
        <fullName evidence="9">Dolichyl-diphosphooligosaccharide--protein glycosyltransferase subunit KCP2</fullName>
    </submittedName>
</protein>
<reference evidence="9" key="2">
    <citation type="submission" date="2020-10" db="UniProtKB">
        <authorList>
            <consortium name="WormBaseParasite"/>
        </authorList>
    </citation>
    <scope>IDENTIFICATION</scope>
</reference>
<evidence type="ECO:0000256" key="2">
    <source>
        <dbReference type="ARBA" id="ARBA00007279"/>
    </source>
</evidence>
<dbReference type="GO" id="GO:0016020">
    <property type="term" value="C:membrane"/>
    <property type="evidence" value="ECO:0007669"/>
    <property type="project" value="UniProtKB-SubCell"/>
</dbReference>
<name>A0A7E4VW86_PANRE</name>